<protein>
    <submittedName>
        <fullName evidence="15">Tweety-related</fullName>
    </submittedName>
</protein>
<dbReference type="GO" id="GO:0072320">
    <property type="term" value="F:volume-sensitive chloride channel activity"/>
    <property type="evidence" value="ECO:0007669"/>
    <property type="project" value="TreeGrafter"/>
</dbReference>
<keyword evidence="7" id="KW-0406">Ion transport</keyword>
<feature type="chain" id="PRO_5043899877" evidence="14">
    <location>
        <begin position="19"/>
        <end position="574"/>
    </location>
</feature>
<keyword evidence="14" id="KW-0732">Signal</keyword>
<keyword evidence="9" id="KW-0869">Chloride channel</keyword>
<keyword evidence="3" id="KW-0813">Transport</keyword>
<feature type="transmembrane region" description="Helical" evidence="13">
    <location>
        <begin position="234"/>
        <end position="261"/>
    </location>
</feature>
<sequence>MKILLILLLLAFTNFCTCELYSEYELKIPRYDLKGNRIDDRFCSVSEDNECQWDQYYQFLGILSALGVILAVVCILLIFVFSLMKAFQNCSFCQRKEVRAHGKKKIQKYRISSIGVFIILLFSIYLAYFYNYNITDSVSDIFGSVIDTETNLLTQANDIKEKLDKWNDTITVDMDNTVKQVEKLKDSSVDTKETIEKFNGYRSYGTYIIFIVSSVIFSISFSLAIFWKKSKIAAIIAMIVLIFCSILWFFTSVHFTVAFVINDICFELSEDNLNAENSPIREGYLDKIMNCSGSEIFQDFNNAIDEASAEVTEKMCGGVTEFCSQKSNMTENNYNCTHDPQTCDSTNYDLWTEEEVPDFVSGCWQPLQPFKIQECFEESTECEQMGNNYTYTVDQCMIMKTLTECSESCTNEDEKSGTSDFLEGVDDFADFNSLLVDIKNAVNCSTIVSTWEKVTNSLCTGVGTSMRNISGASALSSLCIFIGTLTILIGEKKFAKKKVKNDSSSDDESDVSLDTFSNSEEFSSSQFGTLVKYDNFDSIKNLPKANGASEWIAEHPDKIGKAVHVEDLEETSSD</sequence>
<feature type="signal peptide" evidence="14">
    <location>
        <begin position="1"/>
        <end position="18"/>
    </location>
</feature>
<evidence type="ECO:0000256" key="6">
    <source>
        <dbReference type="ARBA" id="ARBA00022989"/>
    </source>
</evidence>
<organism evidence="15 16">
    <name type="scientific">Anaeramoeba flamelloides</name>
    <dbReference type="NCBI Taxonomy" id="1746091"/>
    <lineage>
        <taxon>Eukaryota</taxon>
        <taxon>Metamonada</taxon>
        <taxon>Anaeramoebidae</taxon>
        <taxon>Anaeramoeba</taxon>
    </lineage>
</organism>
<dbReference type="PANTHER" id="PTHR12424">
    <property type="entry name" value="TWEETY-RELATED"/>
    <property type="match status" value="1"/>
</dbReference>
<keyword evidence="4" id="KW-1003">Cell membrane</keyword>
<feature type="transmembrane region" description="Helical" evidence="13">
    <location>
        <begin position="56"/>
        <end position="81"/>
    </location>
</feature>
<proteinExistence type="inferred from homology"/>
<evidence type="ECO:0000313" key="16">
    <source>
        <dbReference type="Proteomes" id="UP001146793"/>
    </source>
</evidence>
<keyword evidence="5 13" id="KW-0812">Transmembrane</keyword>
<dbReference type="GO" id="GO:0005229">
    <property type="term" value="F:intracellularly calcium-gated chloride channel activity"/>
    <property type="evidence" value="ECO:0007669"/>
    <property type="project" value="TreeGrafter"/>
</dbReference>
<evidence type="ECO:0000256" key="5">
    <source>
        <dbReference type="ARBA" id="ARBA00022692"/>
    </source>
</evidence>
<name>A0AAV8A5I0_9EUKA</name>
<dbReference type="AlphaFoldDB" id="A0AAV8A5I0"/>
<evidence type="ECO:0000256" key="9">
    <source>
        <dbReference type="ARBA" id="ARBA00023173"/>
    </source>
</evidence>
<evidence type="ECO:0000256" key="7">
    <source>
        <dbReference type="ARBA" id="ARBA00023065"/>
    </source>
</evidence>
<evidence type="ECO:0000256" key="4">
    <source>
        <dbReference type="ARBA" id="ARBA00022475"/>
    </source>
</evidence>
<dbReference type="GO" id="GO:0005886">
    <property type="term" value="C:plasma membrane"/>
    <property type="evidence" value="ECO:0007669"/>
    <property type="project" value="UniProtKB-SubCell"/>
</dbReference>
<gene>
    <name evidence="15" type="ORF">M0812_01496</name>
</gene>
<dbReference type="InterPro" id="IPR006990">
    <property type="entry name" value="Tweety"/>
</dbReference>
<evidence type="ECO:0000256" key="14">
    <source>
        <dbReference type="SAM" id="SignalP"/>
    </source>
</evidence>
<evidence type="ECO:0000256" key="3">
    <source>
        <dbReference type="ARBA" id="ARBA00022448"/>
    </source>
</evidence>
<feature type="transmembrane region" description="Helical" evidence="13">
    <location>
        <begin position="207"/>
        <end position="227"/>
    </location>
</feature>
<evidence type="ECO:0000256" key="2">
    <source>
        <dbReference type="ARBA" id="ARBA00009849"/>
    </source>
</evidence>
<accession>A0AAV8A5I0</accession>
<keyword evidence="6 13" id="KW-1133">Transmembrane helix</keyword>
<comment type="caution">
    <text evidence="15">The sequence shown here is derived from an EMBL/GenBank/DDBJ whole genome shotgun (WGS) entry which is preliminary data.</text>
</comment>
<evidence type="ECO:0000256" key="8">
    <source>
        <dbReference type="ARBA" id="ARBA00023136"/>
    </source>
</evidence>
<evidence type="ECO:0000256" key="13">
    <source>
        <dbReference type="SAM" id="Phobius"/>
    </source>
</evidence>
<keyword evidence="8 13" id="KW-0472">Membrane</keyword>
<evidence type="ECO:0000313" key="15">
    <source>
        <dbReference type="EMBL" id="KAJ3449008.1"/>
    </source>
</evidence>
<dbReference type="GO" id="GO:0034707">
    <property type="term" value="C:chloride channel complex"/>
    <property type="evidence" value="ECO:0007669"/>
    <property type="project" value="UniProtKB-KW"/>
</dbReference>
<evidence type="ECO:0000256" key="1">
    <source>
        <dbReference type="ARBA" id="ARBA00004651"/>
    </source>
</evidence>
<comment type="subcellular location">
    <subcellularLocation>
        <location evidence="1">Cell membrane</location>
        <topology evidence="1">Multi-pass membrane protein</topology>
    </subcellularLocation>
</comment>
<keyword evidence="12" id="KW-0407">Ion channel</keyword>
<evidence type="ECO:0000256" key="11">
    <source>
        <dbReference type="ARBA" id="ARBA00023214"/>
    </source>
</evidence>
<feature type="transmembrane region" description="Helical" evidence="13">
    <location>
        <begin position="109"/>
        <end position="130"/>
    </location>
</feature>
<comment type="similarity">
    <text evidence="2">Belongs to the tweety family.</text>
</comment>
<reference evidence="15" key="1">
    <citation type="submission" date="2022-08" db="EMBL/GenBank/DDBJ databases">
        <title>Novel sulphate-reducing endosymbionts in the free-living metamonad Anaeramoeba.</title>
        <authorList>
            <person name="Jerlstrom-Hultqvist J."/>
            <person name="Cepicka I."/>
            <person name="Gallot-Lavallee L."/>
            <person name="Salas-Leiva D."/>
            <person name="Curtis B.A."/>
            <person name="Zahonova K."/>
            <person name="Pipaliya S."/>
            <person name="Dacks J."/>
            <person name="Roger A.J."/>
        </authorList>
    </citation>
    <scope>NUCLEOTIDE SEQUENCE</scope>
    <source>
        <strain evidence="15">Busselton2</strain>
    </source>
</reference>
<dbReference type="EMBL" id="JANTQA010000015">
    <property type="protein sequence ID" value="KAJ3449008.1"/>
    <property type="molecule type" value="Genomic_DNA"/>
</dbReference>
<keyword evidence="11" id="KW-0868">Chloride</keyword>
<dbReference type="Proteomes" id="UP001146793">
    <property type="component" value="Unassembled WGS sequence"/>
</dbReference>
<evidence type="ECO:0000256" key="12">
    <source>
        <dbReference type="ARBA" id="ARBA00023303"/>
    </source>
</evidence>
<keyword evidence="10" id="KW-0325">Glycoprotein</keyword>
<evidence type="ECO:0000256" key="10">
    <source>
        <dbReference type="ARBA" id="ARBA00023180"/>
    </source>
</evidence>
<feature type="transmembrane region" description="Helical" evidence="13">
    <location>
        <begin position="469"/>
        <end position="490"/>
    </location>
</feature>
<dbReference type="PANTHER" id="PTHR12424:SF8">
    <property type="entry name" value="PROTEIN TWEETY"/>
    <property type="match status" value="1"/>
</dbReference>